<dbReference type="Pfam" id="PF00107">
    <property type="entry name" value="ADH_zinc_N"/>
    <property type="match status" value="1"/>
</dbReference>
<feature type="domain" description="Enoyl reductase (ER)" evidence="7">
    <location>
        <begin position="19"/>
        <end position="360"/>
    </location>
</feature>
<protein>
    <recommendedName>
        <fullName evidence="7">Enoyl reductase (ER) domain-containing protein</fullName>
    </recommendedName>
</protein>
<dbReference type="FunFam" id="3.40.50.720:FF:000039">
    <property type="entry name" value="Alcohol dehydrogenase AdhP"/>
    <property type="match status" value="1"/>
</dbReference>
<dbReference type="SUPFAM" id="SSF51735">
    <property type="entry name" value="NAD(P)-binding Rossmann-fold domains"/>
    <property type="match status" value="1"/>
</dbReference>
<dbReference type="InterPro" id="IPR013154">
    <property type="entry name" value="ADH-like_N"/>
</dbReference>
<dbReference type="GO" id="GO:0004022">
    <property type="term" value="F:alcohol dehydrogenase (NAD+) activity"/>
    <property type="evidence" value="ECO:0007669"/>
    <property type="project" value="TreeGrafter"/>
</dbReference>
<dbReference type="Pfam" id="PF08240">
    <property type="entry name" value="ADH_N"/>
    <property type="match status" value="1"/>
</dbReference>
<dbReference type="SMART" id="SM00829">
    <property type="entry name" value="PKS_ER"/>
    <property type="match status" value="1"/>
</dbReference>
<keyword evidence="9" id="KW-1185">Reference proteome</keyword>
<evidence type="ECO:0000256" key="1">
    <source>
        <dbReference type="ARBA" id="ARBA00001947"/>
    </source>
</evidence>
<comment type="similarity">
    <text evidence="2">Belongs to the zinc-containing alcohol dehydrogenase family.</text>
</comment>
<dbReference type="CDD" id="cd08297">
    <property type="entry name" value="CAD3"/>
    <property type="match status" value="1"/>
</dbReference>
<dbReference type="PANTHER" id="PTHR42940">
    <property type="entry name" value="ALCOHOL DEHYDROGENASE 1-RELATED"/>
    <property type="match status" value="1"/>
</dbReference>
<dbReference type="Gene3D" id="3.40.50.720">
    <property type="entry name" value="NAD(P)-binding Rossmann-like Domain"/>
    <property type="match status" value="1"/>
</dbReference>
<sequence length="364" mass="39095">MSTIPLPSTMQAQVLHAFNTPYTLSNIPIPIPTQKDILLRVGAAGFCHTDAVFASGLMSQNLPRIGSHEFAGTVVALGPDVDTSRIQLEMRVGSFGRAYRPCGSCWECRNNGDEEEGYSAFCPKAGNLGLTADGGFEEFVCVDSRQVAPIPEPLSFVDTAPLMCAGYTTYSAFKKCDLPAGARVGVIGCGGGLGHLALQFGVKMGYQLVGIDNQDATLRLARDLNTGAAIYDARATQPEEVLAHIHGGEGKADAERGLDAVLILPESQKAFDYGFQLLRNHGLGVVVSFPAQGFNFSARDMVFRQIQLVGILPGRQSNMREMLRFAAEHGVRAVTKTYPLAKLNDLVEEYHKGLGGKLVVDMAL</sequence>
<evidence type="ECO:0000256" key="4">
    <source>
        <dbReference type="ARBA" id="ARBA00022833"/>
    </source>
</evidence>
<keyword evidence="4" id="KW-0862">Zinc</keyword>
<dbReference type="InterPro" id="IPR013149">
    <property type="entry name" value="ADH-like_C"/>
</dbReference>
<comment type="cofactor">
    <cofactor evidence="1">
        <name>Zn(2+)</name>
        <dbReference type="ChEBI" id="CHEBI:29105"/>
    </cofactor>
</comment>
<accession>A0AA39RAW7</accession>
<dbReference type="InterPro" id="IPR036291">
    <property type="entry name" value="NAD(P)-bd_dom_sf"/>
</dbReference>
<dbReference type="AlphaFoldDB" id="A0AA39RAW7"/>
<evidence type="ECO:0000313" key="9">
    <source>
        <dbReference type="Proteomes" id="UP001166286"/>
    </source>
</evidence>
<evidence type="ECO:0000256" key="6">
    <source>
        <dbReference type="ARBA" id="ARBA00023027"/>
    </source>
</evidence>
<evidence type="ECO:0000259" key="7">
    <source>
        <dbReference type="SMART" id="SM00829"/>
    </source>
</evidence>
<dbReference type="Gene3D" id="3.90.180.10">
    <property type="entry name" value="Medium-chain alcohol dehydrogenases, catalytic domain"/>
    <property type="match status" value="1"/>
</dbReference>
<name>A0AA39RAW7_9LECA</name>
<gene>
    <name evidence="8" type="ORF">JMJ35_000656</name>
</gene>
<dbReference type="SUPFAM" id="SSF50129">
    <property type="entry name" value="GroES-like"/>
    <property type="match status" value="1"/>
</dbReference>
<organism evidence="8 9">
    <name type="scientific">Cladonia borealis</name>
    <dbReference type="NCBI Taxonomy" id="184061"/>
    <lineage>
        <taxon>Eukaryota</taxon>
        <taxon>Fungi</taxon>
        <taxon>Dikarya</taxon>
        <taxon>Ascomycota</taxon>
        <taxon>Pezizomycotina</taxon>
        <taxon>Lecanoromycetes</taxon>
        <taxon>OSLEUM clade</taxon>
        <taxon>Lecanoromycetidae</taxon>
        <taxon>Lecanorales</taxon>
        <taxon>Lecanorineae</taxon>
        <taxon>Cladoniaceae</taxon>
        <taxon>Cladonia</taxon>
    </lineage>
</organism>
<dbReference type="InterPro" id="IPR011032">
    <property type="entry name" value="GroES-like_sf"/>
</dbReference>
<proteinExistence type="inferred from homology"/>
<reference evidence="8" key="1">
    <citation type="submission" date="2023-03" db="EMBL/GenBank/DDBJ databases">
        <title>Complete genome of Cladonia borealis.</title>
        <authorList>
            <person name="Park H."/>
        </authorList>
    </citation>
    <scope>NUCLEOTIDE SEQUENCE</scope>
    <source>
        <strain evidence="8">ANT050790</strain>
    </source>
</reference>
<evidence type="ECO:0000256" key="2">
    <source>
        <dbReference type="ARBA" id="ARBA00008072"/>
    </source>
</evidence>
<comment type="caution">
    <text evidence="8">The sequence shown here is derived from an EMBL/GenBank/DDBJ whole genome shotgun (WGS) entry which is preliminary data.</text>
</comment>
<dbReference type="Proteomes" id="UP001166286">
    <property type="component" value="Unassembled WGS sequence"/>
</dbReference>
<dbReference type="InterPro" id="IPR020843">
    <property type="entry name" value="ER"/>
</dbReference>
<evidence type="ECO:0000256" key="3">
    <source>
        <dbReference type="ARBA" id="ARBA00022723"/>
    </source>
</evidence>
<dbReference type="GO" id="GO:0046872">
    <property type="term" value="F:metal ion binding"/>
    <property type="evidence" value="ECO:0007669"/>
    <property type="project" value="UniProtKB-KW"/>
</dbReference>
<keyword evidence="3" id="KW-0479">Metal-binding</keyword>
<dbReference type="PANTHER" id="PTHR42940:SF8">
    <property type="entry name" value="VACUOLAR PROTEIN SORTING-ASSOCIATED PROTEIN 11"/>
    <property type="match status" value="1"/>
</dbReference>
<keyword evidence="5" id="KW-0560">Oxidoreductase</keyword>
<dbReference type="EMBL" id="JAFEKC020000001">
    <property type="protein sequence ID" value="KAK0517501.1"/>
    <property type="molecule type" value="Genomic_DNA"/>
</dbReference>
<dbReference type="GO" id="GO:0005737">
    <property type="term" value="C:cytoplasm"/>
    <property type="evidence" value="ECO:0007669"/>
    <property type="project" value="TreeGrafter"/>
</dbReference>
<keyword evidence="6" id="KW-0520">NAD</keyword>
<evidence type="ECO:0000256" key="5">
    <source>
        <dbReference type="ARBA" id="ARBA00023002"/>
    </source>
</evidence>
<evidence type="ECO:0000313" key="8">
    <source>
        <dbReference type="EMBL" id="KAK0517501.1"/>
    </source>
</evidence>